<gene>
    <name evidence="1" type="ORF">IWA51_02515</name>
</gene>
<accession>A0A7T3RE91</accession>
<sequence length="134" mass="15298">MDNIQKFLSDAEKIKKHYRAEHPGKYSGTAVCEQICDLFIRNNRTFEQLAAAFAQYWMDTYILGNADQESLPTSENLDTLAAMQSLLDNDGQQINALSDKDLKELCQIVNMEAEDIPIDVLNSLMMIFVDRQVF</sequence>
<organism evidence="1 2">
    <name type="scientific">Treponema peruense</name>
    <dbReference type="NCBI Taxonomy" id="2787628"/>
    <lineage>
        <taxon>Bacteria</taxon>
        <taxon>Pseudomonadati</taxon>
        <taxon>Spirochaetota</taxon>
        <taxon>Spirochaetia</taxon>
        <taxon>Spirochaetales</taxon>
        <taxon>Treponemataceae</taxon>
        <taxon>Treponema</taxon>
    </lineage>
</organism>
<protein>
    <submittedName>
        <fullName evidence="1">Uncharacterized protein</fullName>
    </submittedName>
</protein>
<keyword evidence="2" id="KW-1185">Reference proteome</keyword>
<reference evidence="1 2" key="1">
    <citation type="submission" date="2020-11" db="EMBL/GenBank/DDBJ databases">
        <title>Treponema Peruensis nv. sp., first commensal Treponema isolated from human feces.</title>
        <authorList>
            <person name="Belkhou C."/>
            <person name="Raes J."/>
        </authorList>
    </citation>
    <scope>NUCLEOTIDE SEQUENCE [LARGE SCALE GENOMIC DNA]</scope>
    <source>
        <strain evidence="1 2">RCC2812</strain>
    </source>
</reference>
<name>A0A7T3RE91_9SPIR</name>
<dbReference type="Proteomes" id="UP000595224">
    <property type="component" value="Chromosome"/>
</dbReference>
<proteinExistence type="predicted"/>
<dbReference type="EMBL" id="CP064936">
    <property type="protein sequence ID" value="QQA01506.1"/>
    <property type="molecule type" value="Genomic_DNA"/>
</dbReference>
<dbReference type="RefSeq" id="WP_198443024.1">
    <property type="nucleotide sequence ID" value="NZ_CBCSHE010000010.1"/>
</dbReference>
<evidence type="ECO:0000313" key="1">
    <source>
        <dbReference type="EMBL" id="QQA01506.1"/>
    </source>
</evidence>
<dbReference type="AlphaFoldDB" id="A0A7T3RE91"/>
<evidence type="ECO:0000313" key="2">
    <source>
        <dbReference type="Proteomes" id="UP000595224"/>
    </source>
</evidence>
<dbReference type="KEGG" id="tper:IWA51_02515"/>